<keyword evidence="1" id="KW-1133">Transmembrane helix</keyword>
<organism evidence="2 3">
    <name type="scientific">Paenibacillus cellulosilyticus</name>
    <dbReference type="NCBI Taxonomy" id="375489"/>
    <lineage>
        <taxon>Bacteria</taxon>
        <taxon>Bacillati</taxon>
        <taxon>Bacillota</taxon>
        <taxon>Bacilli</taxon>
        <taxon>Bacillales</taxon>
        <taxon>Paenibacillaceae</taxon>
        <taxon>Paenibacillus</taxon>
    </lineage>
</organism>
<keyword evidence="1" id="KW-0472">Membrane</keyword>
<evidence type="ECO:0000313" key="3">
    <source>
        <dbReference type="Proteomes" id="UP000246635"/>
    </source>
</evidence>
<dbReference type="NCBIfam" id="TIGR02876">
    <property type="entry name" value="spore_yqfD"/>
    <property type="match status" value="1"/>
</dbReference>
<comment type="caution">
    <text evidence="2">The sequence shown here is derived from an EMBL/GenBank/DDBJ whole genome shotgun (WGS) entry which is preliminary data.</text>
</comment>
<dbReference type="AlphaFoldDB" id="A0A2V2YQJ6"/>
<keyword evidence="1" id="KW-0812">Transmembrane</keyword>
<dbReference type="PIRSF" id="PIRSF029895">
    <property type="entry name" value="SpoIV"/>
    <property type="match status" value="1"/>
</dbReference>
<dbReference type="Proteomes" id="UP000246635">
    <property type="component" value="Unassembled WGS sequence"/>
</dbReference>
<accession>A0A2V2YQJ6</accession>
<sequence length="397" mass="44562">MKGTWMHWVKGIVTVRARGGELESFVNQALQGGLELWSIRRTSEGQLEFETTIGHFFRLRPYLKRTGCRIHVTDRNGLPFWGLKVRRRIFFGVGLLLFFVGLYLLSSLVWNVQVNGNIRISDEQILKAAEAEGIHQLQWSFKLDDPAVLSKRIAARLPDASWVGVEKKGTSIVINIVESTKPDQGPLLSPRHLIATDDAVITEIQADTGRPVVKRNMRVKKGDILISGWLGDETNMQTVVAKGKVRGIVWHEYDIVSPLTEKVKVYTGLSTTKWHVVAGGRALQVSGFGKTPYSEYEVVQREEQLTWHGIKLPFGRMKESVLEVRLDERTLTKEEAVTKGIQQAKADLMTKAGSDAVIVAEKLLHEKTDNGKVYLKVLLEVEQSIVTEMPIVSTQGE</sequence>
<evidence type="ECO:0000313" key="2">
    <source>
        <dbReference type="EMBL" id="PWV95410.1"/>
    </source>
</evidence>
<dbReference type="InterPro" id="IPR010690">
    <property type="entry name" value="YqfD"/>
</dbReference>
<keyword evidence="3" id="KW-1185">Reference proteome</keyword>
<reference evidence="2 3" key="1">
    <citation type="submission" date="2018-05" db="EMBL/GenBank/DDBJ databases">
        <title>Genomic Encyclopedia of Type Strains, Phase III (KMG-III): the genomes of soil and plant-associated and newly described type strains.</title>
        <authorList>
            <person name="Whitman W."/>
        </authorList>
    </citation>
    <scope>NUCLEOTIDE SEQUENCE [LARGE SCALE GENOMIC DNA]</scope>
    <source>
        <strain evidence="2 3">CECT 5696</strain>
    </source>
</reference>
<dbReference type="EMBL" id="QGTQ01000027">
    <property type="protein sequence ID" value="PWV95410.1"/>
    <property type="molecule type" value="Genomic_DNA"/>
</dbReference>
<dbReference type="Pfam" id="PF06898">
    <property type="entry name" value="YqfD"/>
    <property type="match status" value="1"/>
</dbReference>
<evidence type="ECO:0000256" key="1">
    <source>
        <dbReference type="SAM" id="Phobius"/>
    </source>
</evidence>
<dbReference type="OrthoDB" id="1640349at2"/>
<gene>
    <name evidence="2" type="ORF">DFQ01_12712</name>
</gene>
<proteinExistence type="predicted"/>
<feature type="transmembrane region" description="Helical" evidence="1">
    <location>
        <begin position="89"/>
        <end position="110"/>
    </location>
</feature>
<name>A0A2V2YQJ6_9BACL</name>
<dbReference type="RefSeq" id="WP_110046435.1">
    <property type="nucleotide sequence ID" value="NZ_CP054609.1"/>
</dbReference>
<protein>
    <recommendedName>
        <fullName evidence="4">Stage IV sporulation protein</fullName>
    </recommendedName>
</protein>
<evidence type="ECO:0008006" key="4">
    <source>
        <dbReference type="Google" id="ProtNLM"/>
    </source>
</evidence>